<comment type="caution">
    <text evidence="1">The sequence shown here is derived from an EMBL/GenBank/DDBJ whole genome shotgun (WGS) entry which is preliminary data.</text>
</comment>
<evidence type="ECO:0000313" key="2">
    <source>
        <dbReference type="Proteomes" id="UP001172386"/>
    </source>
</evidence>
<sequence>MDPATTYNPLDSRTAGMQSHPNNLMGKHAARGWRPQWMRRSVLFAFLLCFITILVTLEVIDLVSLNNDGLASTNMKLYYLWTYGPTAILTLVQALWYRVDYRVRQMTPWILMFKRPQTTAARSIFLDYISPMVPEILWQSLKNGDFLVTASTLIVNLGTLLIIISTGLLSLMARPMTLTDVPYQVTSRFVNNGSKLFANSKLPGNVIDGVDTMGLHYPLGTTPEVAYQPFVINSSDVSSDAIQRASVDVLTFDLDCEEAQFEIENWSYSWRWPPCWMNTTIDASPTANVTMYITAGNCRVRIGTSYAYGDDGDQGNFAFFDSEICDGGDYDNPDDIRMAFGFGKAQQKGVVGPHPTRNGCNTTAPLAQIEIVQSKQWICKTHMSAVKGNITFNATDLAQGILPDIVLDPNAQRKTFPNVSSWLFNSAIGTVSMAPFVQPAPLSVKLMGVNENDAQLDGAEIRILRAAGNATASDLLDTDLFLDLAERYYKQVTVQIAHLTLTEGDNAIVQGTAIVSHDRLIVRELPLRMMQALLGIMILLVVYMIICMPRGSIAPHDPARLEGLAMILKQNSTILPAFSRTGALHLHALRQLHLSSQYKSFFIQDGTLDRQRKFKIDHNTWEMQQDPVDETQQVNWWRPLAITAPVRLAMFSLVAGLIAALQVLLAYSNRNHGLVTVPPANNEHLAWSIVPAFVMAAIAIYFRTLSSMYKTFAPYCLLRGGSNASKTLSRNYLSMTDIEVLLHSTRDRQAATFFMTLSTLLAAFLTIIVSGVFSALPVPLSYDANLNRQSWFSTAASSDNGTTGNNAAISGLVLAANLSYPDWTYQNLALASYKVGDTDIRPTSSGHNTTIRSIIPAIRSTLNCTLYTTEQIKGLAYYPALGGPGYRGIIANSLGSASCAGNSTQVNQLASGGDSNGDFIWSSFASNNRPGCPLLNYYWGYMGPTNGSWLAFNLTYARGLACYETVQQVDVDTVLSIPNLAIDPSNPPRPLEDTAKLFTTAATVVPYEQLPVFGSTNNNLGAGFYGAMESHFGILEKDLGNVDRVDDIVSAIRYTHGIIRAQQYNVALRTTNPPVEGTSPNSTLIGTITDAGRYRLVQNTISTGVLCGLLGAMVICATVSSLIMSTKHVLPKNPSTIGAMISLLADSNLFGKIPKSAVNDESPLKTSGLFDGSIFRMGWFTRKRDGQRIFTINVLDDHDEVYDEWDAGDASVTDADITEYREAYLGADESVPLKPRPTVQGEMRRGFTAQSP</sequence>
<dbReference type="EMBL" id="JAPDRQ010000052">
    <property type="protein sequence ID" value="KAJ9658357.1"/>
    <property type="molecule type" value="Genomic_DNA"/>
</dbReference>
<name>A0ACC3AAJ1_9EURO</name>
<gene>
    <name evidence="1" type="ORF">H2198_003787</name>
</gene>
<organism evidence="1 2">
    <name type="scientific">Neophaeococcomyces mojaviensis</name>
    <dbReference type="NCBI Taxonomy" id="3383035"/>
    <lineage>
        <taxon>Eukaryota</taxon>
        <taxon>Fungi</taxon>
        <taxon>Dikarya</taxon>
        <taxon>Ascomycota</taxon>
        <taxon>Pezizomycotina</taxon>
        <taxon>Eurotiomycetes</taxon>
        <taxon>Chaetothyriomycetidae</taxon>
        <taxon>Chaetothyriales</taxon>
        <taxon>Chaetothyriales incertae sedis</taxon>
        <taxon>Neophaeococcomyces</taxon>
    </lineage>
</organism>
<dbReference type="Proteomes" id="UP001172386">
    <property type="component" value="Unassembled WGS sequence"/>
</dbReference>
<keyword evidence="2" id="KW-1185">Reference proteome</keyword>
<reference evidence="1" key="1">
    <citation type="submission" date="2022-10" db="EMBL/GenBank/DDBJ databases">
        <title>Culturing micro-colonial fungi from biological soil crusts in the Mojave desert and describing Neophaeococcomyces mojavensis, and introducing the new genera and species Taxawa tesnikishii.</title>
        <authorList>
            <person name="Kurbessoian T."/>
            <person name="Stajich J.E."/>
        </authorList>
    </citation>
    <scope>NUCLEOTIDE SEQUENCE</scope>
    <source>
        <strain evidence="1">JES_112</strain>
    </source>
</reference>
<accession>A0ACC3AAJ1</accession>
<protein>
    <submittedName>
        <fullName evidence="1">Uncharacterized protein</fullName>
    </submittedName>
</protein>
<evidence type="ECO:0000313" key="1">
    <source>
        <dbReference type="EMBL" id="KAJ9658357.1"/>
    </source>
</evidence>
<proteinExistence type="predicted"/>